<dbReference type="EMBL" id="PIQI01000031">
    <property type="protein sequence ID" value="PJZ02734.1"/>
    <property type="molecule type" value="Genomic_DNA"/>
</dbReference>
<reference evidence="1 2" key="1">
    <citation type="submission" date="2017-11" db="EMBL/GenBank/DDBJ databases">
        <title>The genome sequence of Pantoea rodasii DSM 26611.</title>
        <authorList>
            <person name="Gao J."/>
            <person name="Mao X."/>
            <person name="Sun J."/>
        </authorList>
    </citation>
    <scope>NUCLEOTIDE SEQUENCE [LARGE SCALE GENOMIC DNA]</scope>
    <source>
        <strain evidence="1 2">DSM 26611</strain>
    </source>
</reference>
<accession>A0A2M9W5G3</accession>
<proteinExistence type="predicted"/>
<dbReference type="Proteomes" id="UP000232062">
    <property type="component" value="Unassembled WGS sequence"/>
</dbReference>
<evidence type="ECO:0000313" key="1">
    <source>
        <dbReference type="EMBL" id="PJZ02734.1"/>
    </source>
</evidence>
<dbReference type="AlphaFoldDB" id="A0A2M9W5G3"/>
<organism evidence="1 2">
    <name type="scientific">Pantoea rodasii</name>
    <dbReference type="NCBI Taxonomy" id="1076549"/>
    <lineage>
        <taxon>Bacteria</taxon>
        <taxon>Pseudomonadati</taxon>
        <taxon>Pseudomonadota</taxon>
        <taxon>Gammaproteobacteria</taxon>
        <taxon>Enterobacterales</taxon>
        <taxon>Erwiniaceae</taxon>
        <taxon>Pantoea</taxon>
    </lineage>
</organism>
<name>A0A2M9W5G3_9GAMM</name>
<protein>
    <submittedName>
        <fullName evidence="1">Uncharacterized protein</fullName>
    </submittedName>
</protein>
<keyword evidence="2" id="KW-1185">Reference proteome</keyword>
<evidence type="ECO:0000313" key="2">
    <source>
        <dbReference type="Proteomes" id="UP000232062"/>
    </source>
</evidence>
<sequence length="62" mass="6855">MEEREAFSNEWRSASGSADVEPFLSRVHFTASSVFSAGFFRFAVKSSTLFVLASFLRKGISA</sequence>
<gene>
    <name evidence="1" type="ORF">PRCB_26710</name>
</gene>
<comment type="caution">
    <text evidence="1">The sequence shown here is derived from an EMBL/GenBank/DDBJ whole genome shotgun (WGS) entry which is preliminary data.</text>
</comment>